<dbReference type="EMBL" id="KQ085884">
    <property type="protein sequence ID" value="KLO19759.1"/>
    <property type="molecule type" value="Genomic_DNA"/>
</dbReference>
<evidence type="ECO:0000313" key="2">
    <source>
        <dbReference type="EMBL" id="KLO19759.1"/>
    </source>
</evidence>
<dbReference type="InParanoid" id="A0A0H2S706"/>
<feature type="region of interest" description="Disordered" evidence="1">
    <location>
        <begin position="1"/>
        <end position="20"/>
    </location>
</feature>
<keyword evidence="3" id="KW-1185">Reference proteome</keyword>
<dbReference type="Proteomes" id="UP000053477">
    <property type="component" value="Unassembled WGS sequence"/>
</dbReference>
<accession>A0A0H2S706</accession>
<gene>
    <name evidence="2" type="ORF">SCHPADRAFT_992386</name>
</gene>
<reference evidence="2 3" key="1">
    <citation type="submission" date="2015-04" db="EMBL/GenBank/DDBJ databases">
        <title>Complete genome sequence of Schizopora paradoxa KUC8140, a cosmopolitan wood degrader in East Asia.</title>
        <authorList>
            <consortium name="DOE Joint Genome Institute"/>
            <person name="Min B."/>
            <person name="Park H."/>
            <person name="Jang Y."/>
            <person name="Kim J.-J."/>
            <person name="Kim K.H."/>
            <person name="Pangilinan J."/>
            <person name="Lipzen A."/>
            <person name="Riley R."/>
            <person name="Grigoriev I.V."/>
            <person name="Spatafora J.W."/>
            <person name="Choi I.-G."/>
        </authorList>
    </citation>
    <scope>NUCLEOTIDE SEQUENCE [LARGE SCALE GENOMIC DNA]</scope>
    <source>
        <strain evidence="2 3">KUC8140</strain>
    </source>
</reference>
<protein>
    <submittedName>
        <fullName evidence="2">Uncharacterized protein</fullName>
    </submittedName>
</protein>
<sequence length="234" mass="27136">MSTTRSPKLNIFRNKPRKKSRKEVDELNHLLDHVGRPRPDNTFWSDTSELSERDRNQFVNAFVEGVFEFNDSTVKTYFKPFNYDSGEYQFVIKKLQVRTDSTESNEEKTILVAIIGSNYPSTIYALHASLCAEKIDPAGVIGVLIVEGMVFYFEYHDEQPTFPYSTPQDRWVLCTWMRSFLQIKLSLPEDEGEEKKVKEAACEIKKFMTGKTWTPKSKPTALMGVVQTVMRYFL</sequence>
<proteinExistence type="predicted"/>
<evidence type="ECO:0000256" key="1">
    <source>
        <dbReference type="SAM" id="MobiDB-lite"/>
    </source>
</evidence>
<name>A0A0H2S706_9AGAM</name>
<evidence type="ECO:0000313" key="3">
    <source>
        <dbReference type="Proteomes" id="UP000053477"/>
    </source>
</evidence>
<dbReference type="AlphaFoldDB" id="A0A0H2S706"/>
<organism evidence="2 3">
    <name type="scientific">Schizopora paradoxa</name>
    <dbReference type="NCBI Taxonomy" id="27342"/>
    <lineage>
        <taxon>Eukaryota</taxon>
        <taxon>Fungi</taxon>
        <taxon>Dikarya</taxon>
        <taxon>Basidiomycota</taxon>
        <taxon>Agaricomycotina</taxon>
        <taxon>Agaricomycetes</taxon>
        <taxon>Hymenochaetales</taxon>
        <taxon>Schizoporaceae</taxon>
        <taxon>Schizopora</taxon>
    </lineage>
</organism>